<feature type="compositionally biased region" description="Gly residues" evidence="1">
    <location>
        <begin position="99"/>
        <end position="108"/>
    </location>
</feature>
<feature type="region of interest" description="Disordered" evidence="1">
    <location>
        <begin position="1"/>
        <end position="32"/>
    </location>
</feature>
<evidence type="ECO:0000256" key="1">
    <source>
        <dbReference type="SAM" id="MobiDB-lite"/>
    </source>
</evidence>
<dbReference type="AlphaFoldDB" id="A0A6J4H3R6"/>
<evidence type="ECO:0000313" key="2">
    <source>
        <dbReference type="EMBL" id="CAA9214125.1"/>
    </source>
</evidence>
<name>A0A6J4H3R6_9PROT</name>
<accession>A0A6J4H3R6</accession>
<feature type="compositionally biased region" description="Gly residues" evidence="1">
    <location>
        <begin position="65"/>
        <end position="76"/>
    </location>
</feature>
<reference evidence="2" key="1">
    <citation type="submission" date="2020-02" db="EMBL/GenBank/DDBJ databases">
        <authorList>
            <person name="Meier V. D."/>
        </authorList>
    </citation>
    <scope>NUCLEOTIDE SEQUENCE</scope>
    <source>
        <strain evidence="2">AVDCRST_MAG08</strain>
    </source>
</reference>
<feature type="compositionally biased region" description="Gly residues" evidence="1">
    <location>
        <begin position="1"/>
        <end position="10"/>
    </location>
</feature>
<feature type="compositionally biased region" description="Low complexity" evidence="1">
    <location>
        <begin position="77"/>
        <end position="88"/>
    </location>
</feature>
<feature type="region of interest" description="Disordered" evidence="1">
    <location>
        <begin position="64"/>
        <end position="108"/>
    </location>
</feature>
<feature type="non-terminal residue" evidence="2">
    <location>
        <position position="108"/>
    </location>
</feature>
<feature type="compositionally biased region" description="Low complexity" evidence="1">
    <location>
        <begin position="17"/>
        <end position="27"/>
    </location>
</feature>
<feature type="non-terminal residue" evidence="2">
    <location>
        <position position="1"/>
    </location>
</feature>
<sequence>GEGLSHGAGGGRRRGRPAGLRPLVRGRAPVRRRGALRGGARLALLEPDRPRRALRVLRVRRSRAGAGGPGFAGTPGVGRRVRPGLGTARDADARRTRGGGHGGAQSCL</sequence>
<dbReference type="EMBL" id="CADCTG010000027">
    <property type="protein sequence ID" value="CAA9214125.1"/>
    <property type="molecule type" value="Genomic_DNA"/>
</dbReference>
<protein>
    <submittedName>
        <fullName evidence="2">Uncharacterized protein</fullName>
    </submittedName>
</protein>
<proteinExistence type="predicted"/>
<organism evidence="2">
    <name type="scientific">uncultured Acetobacteraceae bacterium</name>
    <dbReference type="NCBI Taxonomy" id="169975"/>
    <lineage>
        <taxon>Bacteria</taxon>
        <taxon>Pseudomonadati</taxon>
        <taxon>Pseudomonadota</taxon>
        <taxon>Alphaproteobacteria</taxon>
        <taxon>Acetobacterales</taxon>
        <taxon>Acetobacteraceae</taxon>
        <taxon>environmental samples</taxon>
    </lineage>
</organism>
<gene>
    <name evidence="2" type="ORF">AVDCRST_MAG08-300</name>
</gene>